<dbReference type="Gene3D" id="3.40.50.150">
    <property type="entry name" value="Vaccinia Virus protein VP39"/>
    <property type="match status" value="1"/>
</dbReference>
<evidence type="ECO:0008006" key="2">
    <source>
        <dbReference type="Google" id="ProtNLM"/>
    </source>
</evidence>
<dbReference type="SUPFAM" id="SSF53335">
    <property type="entry name" value="S-adenosyl-L-methionine-dependent methyltransferases"/>
    <property type="match status" value="1"/>
</dbReference>
<dbReference type="InterPro" id="IPR029063">
    <property type="entry name" value="SAM-dependent_MTases_sf"/>
</dbReference>
<dbReference type="GO" id="GO:0071164">
    <property type="term" value="F:RNA cap trimethylguanosine synthase activity"/>
    <property type="evidence" value="ECO:0007669"/>
    <property type="project" value="TreeGrafter"/>
</dbReference>
<dbReference type="PANTHER" id="PTHR14741">
    <property type="entry name" value="S-ADENOSYLMETHIONINE-DEPENDENT METHYLTRANSFERASE RELATED"/>
    <property type="match status" value="1"/>
</dbReference>
<proteinExistence type="predicted"/>
<reference evidence="1" key="1">
    <citation type="journal article" date="2020" name="Nature">
        <title>Giant virus diversity and host interactions through global metagenomics.</title>
        <authorList>
            <person name="Schulz F."/>
            <person name="Roux S."/>
            <person name="Paez-Espino D."/>
            <person name="Jungbluth S."/>
            <person name="Walsh D.A."/>
            <person name="Denef V.J."/>
            <person name="McMahon K.D."/>
            <person name="Konstantinidis K.T."/>
            <person name="Eloe-Fadrosh E.A."/>
            <person name="Kyrpides N.C."/>
            <person name="Woyke T."/>
        </authorList>
    </citation>
    <scope>NUCLEOTIDE SEQUENCE</scope>
    <source>
        <strain evidence="1">GVMAG-S-1102113-118</strain>
    </source>
</reference>
<evidence type="ECO:0000313" key="1">
    <source>
        <dbReference type="EMBL" id="QHU14393.1"/>
    </source>
</evidence>
<protein>
    <recommendedName>
        <fullName evidence="2">Methyltransferase</fullName>
    </recommendedName>
</protein>
<dbReference type="AlphaFoldDB" id="A0A6C0KAH3"/>
<dbReference type="GO" id="GO:0005634">
    <property type="term" value="C:nucleus"/>
    <property type="evidence" value="ECO:0007669"/>
    <property type="project" value="TreeGrafter"/>
</dbReference>
<organism evidence="1">
    <name type="scientific">viral metagenome</name>
    <dbReference type="NCBI Taxonomy" id="1070528"/>
    <lineage>
        <taxon>unclassified sequences</taxon>
        <taxon>metagenomes</taxon>
        <taxon>organismal metagenomes</taxon>
    </lineage>
</organism>
<dbReference type="InterPro" id="IPR007536">
    <property type="entry name" value="16SrRNA_methylTrfase_J"/>
</dbReference>
<accession>A0A6C0KAH3</accession>
<dbReference type="GO" id="GO:0008990">
    <property type="term" value="F:rRNA (guanine-N2-)-methyltransferase activity"/>
    <property type="evidence" value="ECO:0007669"/>
    <property type="project" value="InterPro"/>
</dbReference>
<dbReference type="EMBL" id="MN740839">
    <property type="protein sequence ID" value="QHU14393.1"/>
    <property type="molecule type" value="Genomic_DNA"/>
</dbReference>
<dbReference type="PANTHER" id="PTHR14741:SF32">
    <property type="entry name" value="TRIMETHYLGUANOSINE SYNTHASE"/>
    <property type="match status" value="1"/>
</dbReference>
<dbReference type="Pfam" id="PF04445">
    <property type="entry name" value="SAM_MT"/>
    <property type="match status" value="1"/>
</dbReference>
<name>A0A6C0KAH3_9ZZZZ</name>
<sequence length="223" mass="25252">MSYGKMKYLLGDLPVRGSWKSDKVGMYSMTPVMLSQWIFKKIGVGHTDTVLETCAGVGADTAVLCNLGARVMTYEPDRTRFRMLRDNLRVSTTLGMQKHMTSLNNEVCDISWSSEANVVYLDVPWGGEDYKDAKVIEKMFLGHLELGDIAKAILGDRCDDVKIVYKLPPQYDWRKLQDTCLRAGAGEDFNIQTEYITPPPGPVRRDGTRKIPNIRWFVATFSR</sequence>